<dbReference type="AlphaFoldDB" id="A0A8S0VD29"/>
<proteinExistence type="predicted"/>
<dbReference type="Proteomes" id="UP000594638">
    <property type="component" value="Unassembled WGS sequence"/>
</dbReference>
<gene>
    <name evidence="2" type="ORF">OLEA9_A040651</name>
</gene>
<dbReference type="Gramene" id="OE9A040651T1">
    <property type="protein sequence ID" value="OE9A040651C1"/>
    <property type="gene ID" value="OE9A040651"/>
</dbReference>
<evidence type="ECO:0000313" key="2">
    <source>
        <dbReference type="EMBL" id="CAA3029328.1"/>
    </source>
</evidence>
<name>A0A8S0VD29_OLEEU</name>
<sequence>MPIMWRGVYCQQCPTVAAIVLQNVGRTFTDGRFQKGDAIVMLHYAFQAVKKSIEAYVTRAGGSIIVVHLSFPVNSNEEIIIEFRKGFARG</sequence>
<keyword evidence="3" id="KW-1185">Reference proteome</keyword>
<dbReference type="PANTHER" id="PTHR43092">
    <property type="entry name" value="L-CYSTEINE DESULFHYDRASE"/>
    <property type="match status" value="1"/>
</dbReference>
<dbReference type="PANTHER" id="PTHR43092:SF9">
    <property type="entry name" value="L-CYSTEINE DESULFHYDRASE-LIKE"/>
    <property type="match status" value="1"/>
</dbReference>
<evidence type="ECO:0000256" key="1">
    <source>
        <dbReference type="ARBA" id="ARBA00022898"/>
    </source>
</evidence>
<protein>
    <submittedName>
        <fullName evidence="2">L-cysteine desulfhydrase</fullName>
    </submittedName>
</protein>
<evidence type="ECO:0000313" key="3">
    <source>
        <dbReference type="Proteomes" id="UP000594638"/>
    </source>
</evidence>
<reference evidence="2 3" key="1">
    <citation type="submission" date="2019-12" db="EMBL/GenBank/DDBJ databases">
        <authorList>
            <person name="Alioto T."/>
            <person name="Alioto T."/>
            <person name="Gomez Garrido J."/>
        </authorList>
    </citation>
    <scope>NUCLEOTIDE SEQUENCE [LARGE SCALE GENOMIC DNA]</scope>
</reference>
<dbReference type="OrthoDB" id="1722634at2759"/>
<dbReference type="EMBL" id="CACTIH010009303">
    <property type="protein sequence ID" value="CAA3029328.1"/>
    <property type="molecule type" value="Genomic_DNA"/>
</dbReference>
<accession>A0A8S0VD29</accession>
<comment type="caution">
    <text evidence="2">The sequence shown here is derived from an EMBL/GenBank/DDBJ whole genome shotgun (WGS) entry which is preliminary data.</text>
</comment>
<keyword evidence="1" id="KW-0663">Pyridoxal phosphate</keyword>
<organism evidence="2 3">
    <name type="scientific">Olea europaea subsp. europaea</name>
    <dbReference type="NCBI Taxonomy" id="158383"/>
    <lineage>
        <taxon>Eukaryota</taxon>
        <taxon>Viridiplantae</taxon>
        <taxon>Streptophyta</taxon>
        <taxon>Embryophyta</taxon>
        <taxon>Tracheophyta</taxon>
        <taxon>Spermatophyta</taxon>
        <taxon>Magnoliopsida</taxon>
        <taxon>eudicotyledons</taxon>
        <taxon>Gunneridae</taxon>
        <taxon>Pentapetalae</taxon>
        <taxon>asterids</taxon>
        <taxon>lamiids</taxon>
        <taxon>Lamiales</taxon>
        <taxon>Oleaceae</taxon>
        <taxon>Oleeae</taxon>
        <taxon>Olea</taxon>
    </lineage>
</organism>